<keyword evidence="4" id="KW-1185">Reference proteome</keyword>
<protein>
    <recommendedName>
        <fullName evidence="2">Transglycosylase SLT domain-containing protein</fullName>
    </recommendedName>
</protein>
<reference evidence="3 4" key="1">
    <citation type="submission" date="2023-08" db="EMBL/GenBank/DDBJ databases">
        <authorList>
            <person name="Palmer J.M."/>
        </authorList>
    </citation>
    <scope>NUCLEOTIDE SEQUENCE [LARGE SCALE GENOMIC DNA]</scope>
    <source>
        <strain evidence="3 4">TWF481</strain>
    </source>
</reference>
<dbReference type="InterPro" id="IPR008258">
    <property type="entry name" value="Transglycosylase_SLT_dom_1"/>
</dbReference>
<evidence type="ECO:0000256" key="1">
    <source>
        <dbReference type="SAM" id="SignalP"/>
    </source>
</evidence>
<sequence length="277" mass="30478">MSSSTISIFRFLVISLMLLCTCNALPLHKYTHLARRLSHLHLHKKAEEIKPRQTVVAYGMGIKVAKAYSYWNNVNTNDGVSYGSDSYTYYSGGPENFPSSKNWMSFEAMFQANIPLMKQSCGWNNWGPDNTDRQIGYIKTYIKQVARASRVDQRAILAVIMQESAGCLRAPTTSNGVTNPGLMQSHNGVAFDPLRPVTTIKQMIVDGTMGTAYGDGLVQLINQYGNYYKAFRAYNSGSIAPDGDLSNGNGATPCYVSDIANRLTGWTLATNACRGGH</sequence>
<proteinExistence type="predicted"/>
<organism evidence="3 4">
    <name type="scientific">Arthrobotrys musiformis</name>
    <dbReference type="NCBI Taxonomy" id="47236"/>
    <lineage>
        <taxon>Eukaryota</taxon>
        <taxon>Fungi</taxon>
        <taxon>Dikarya</taxon>
        <taxon>Ascomycota</taxon>
        <taxon>Pezizomycotina</taxon>
        <taxon>Orbiliomycetes</taxon>
        <taxon>Orbiliales</taxon>
        <taxon>Orbiliaceae</taxon>
        <taxon>Arthrobotrys</taxon>
    </lineage>
</organism>
<evidence type="ECO:0000259" key="2">
    <source>
        <dbReference type="Pfam" id="PF01464"/>
    </source>
</evidence>
<name>A0AAV9WKC7_9PEZI</name>
<keyword evidence="1" id="KW-0732">Signal</keyword>
<comment type="caution">
    <text evidence="3">The sequence shown here is derived from an EMBL/GenBank/DDBJ whole genome shotgun (WGS) entry which is preliminary data.</text>
</comment>
<feature type="domain" description="Transglycosylase SLT" evidence="2">
    <location>
        <begin position="141"/>
        <end position="238"/>
    </location>
</feature>
<feature type="chain" id="PRO_5043765643" description="Transglycosylase SLT domain-containing protein" evidence="1">
    <location>
        <begin position="25"/>
        <end position="277"/>
    </location>
</feature>
<dbReference type="Proteomes" id="UP001370758">
    <property type="component" value="Unassembled WGS sequence"/>
</dbReference>
<feature type="signal peptide" evidence="1">
    <location>
        <begin position="1"/>
        <end position="24"/>
    </location>
</feature>
<gene>
    <name evidence="3" type="ORF">TWF481_004387</name>
</gene>
<dbReference type="AlphaFoldDB" id="A0AAV9WKC7"/>
<evidence type="ECO:0000313" key="3">
    <source>
        <dbReference type="EMBL" id="KAK6509656.1"/>
    </source>
</evidence>
<accession>A0AAV9WKC7</accession>
<dbReference type="EMBL" id="JAVHJL010000002">
    <property type="protein sequence ID" value="KAK6509656.1"/>
    <property type="molecule type" value="Genomic_DNA"/>
</dbReference>
<dbReference type="Gene3D" id="1.10.530.10">
    <property type="match status" value="1"/>
</dbReference>
<dbReference type="Pfam" id="PF01464">
    <property type="entry name" value="SLT"/>
    <property type="match status" value="1"/>
</dbReference>
<dbReference type="SUPFAM" id="SSF53955">
    <property type="entry name" value="Lysozyme-like"/>
    <property type="match status" value="1"/>
</dbReference>
<evidence type="ECO:0000313" key="4">
    <source>
        <dbReference type="Proteomes" id="UP001370758"/>
    </source>
</evidence>
<dbReference type="InterPro" id="IPR023346">
    <property type="entry name" value="Lysozyme-like_dom_sf"/>
</dbReference>